<dbReference type="EMBL" id="WDCP01000019">
    <property type="protein sequence ID" value="KAB6339500.1"/>
    <property type="molecule type" value="Genomic_DNA"/>
</dbReference>
<accession>A0A7J5QC55</accession>
<evidence type="ECO:0000313" key="3">
    <source>
        <dbReference type="Proteomes" id="UP000438288"/>
    </source>
</evidence>
<feature type="transmembrane region" description="Helical" evidence="1">
    <location>
        <begin position="55"/>
        <end position="73"/>
    </location>
</feature>
<comment type="caution">
    <text evidence="2">The sequence shown here is derived from an EMBL/GenBank/DDBJ whole genome shotgun (WGS) entry which is preliminary data.</text>
</comment>
<reference evidence="2 3" key="1">
    <citation type="journal article" date="2019" name="Nat. Med.">
        <title>A library of human gut bacterial isolates paired with longitudinal multiomics data enables mechanistic microbiome research.</title>
        <authorList>
            <person name="Poyet M."/>
            <person name="Groussin M."/>
            <person name="Gibbons S.M."/>
            <person name="Avila-Pacheco J."/>
            <person name="Jiang X."/>
            <person name="Kearney S.M."/>
            <person name="Perrotta A.R."/>
            <person name="Berdy B."/>
            <person name="Zhao S."/>
            <person name="Lieberman T.D."/>
            <person name="Swanson P.K."/>
            <person name="Smith M."/>
            <person name="Roesemann S."/>
            <person name="Alexander J.E."/>
            <person name="Rich S.A."/>
            <person name="Livny J."/>
            <person name="Vlamakis H."/>
            <person name="Clish C."/>
            <person name="Bullock K."/>
            <person name="Deik A."/>
            <person name="Scott J."/>
            <person name="Pierce K.A."/>
            <person name="Xavier R.J."/>
            <person name="Alm E.J."/>
        </authorList>
    </citation>
    <scope>NUCLEOTIDE SEQUENCE [LARGE SCALE GENOMIC DNA]</scope>
    <source>
        <strain evidence="2 3">BIOML-A16</strain>
    </source>
</reference>
<evidence type="ECO:0000313" key="2">
    <source>
        <dbReference type="EMBL" id="KAB6339500.1"/>
    </source>
</evidence>
<sequence length="320" mass="36130">MKSKKNWNDFIASKKFKYTLFAIAVIAVGILLCTSDSISTTLYGEDNPEAKGKVLATYLSIIGGACVIYGLYLNNKKIGEQTRQNNIAEKTNIDKRFGDAVGYLNSDNDGIAIGGAYALFQIAKEDERYKSIVANIFCDFISANFSSGNKTRLIGVVKELLLQNLDTVFIKTELVLRNISFENDRFHGKANFRFKDCFFEGVFFNVLEFVRFESCKINKSHLIDCNKIDIVRSEISGTSIRNLSIPTKEVNLVDNIYLGQVEIYAQTIIGTLYIGSTATSFDDDFVDKRIVVYTNCENRIEINDRCKKIVSIKKGTFYHR</sequence>
<evidence type="ECO:0000256" key="1">
    <source>
        <dbReference type="SAM" id="Phobius"/>
    </source>
</evidence>
<organism evidence="2 3">
    <name type="scientific">Bacteroides xylanisolvens</name>
    <dbReference type="NCBI Taxonomy" id="371601"/>
    <lineage>
        <taxon>Bacteria</taxon>
        <taxon>Pseudomonadati</taxon>
        <taxon>Bacteroidota</taxon>
        <taxon>Bacteroidia</taxon>
        <taxon>Bacteroidales</taxon>
        <taxon>Bacteroidaceae</taxon>
        <taxon>Bacteroides</taxon>
    </lineage>
</organism>
<keyword evidence="1" id="KW-0472">Membrane</keyword>
<dbReference type="RefSeq" id="WP_103877735.1">
    <property type="nucleotide sequence ID" value="NZ_JABFCE010000031.1"/>
</dbReference>
<keyword evidence="1" id="KW-1133">Transmembrane helix</keyword>
<feature type="transmembrane region" description="Helical" evidence="1">
    <location>
        <begin position="20"/>
        <end position="43"/>
    </location>
</feature>
<name>A0A7J5QC55_9BACE</name>
<keyword evidence="1" id="KW-0812">Transmembrane</keyword>
<dbReference type="Proteomes" id="UP000438288">
    <property type="component" value="Unassembled WGS sequence"/>
</dbReference>
<proteinExistence type="predicted"/>
<dbReference type="AlphaFoldDB" id="A0A7J5QC55"/>
<evidence type="ECO:0008006" key="4">
    <source>
        <dbReference type="Google" id="ProtNLM"/>
    </source>
</evidence>
<protein>
    <recommendedName>
        <fullName evidence="4">Pentapeptide repeat-containing protein</fullName>
    </recommendedName>
</protein>
<gene>
    <name evidence="2" type="ORF">GAZ43_10900</name>
</gene>